<dbReference type="InterPro" id="IPR011990">
    <property type="entry name" value="TPR-like_helical_dom_sf"/>
</dbReference>
<proteinExistence type="predicted"/>
<protein>
    <submittedName>
        <fullName evidence="1">Uncharacterized protein</fullName>
    </submittedName>
</protein>
<dbReference type="OrthoDB" id="1376871at2"/>
<dbReference type="RefSeq" id="WP_127337050.1">
    <property type="nucleotide sequence ID" value="NZ_QWDM01000002.1"/>
</dbReference>
<evidence type="ECO:0000313" key="1">
    <source>
        <dbReference type="EMBL" id="RUT71805.1"/>
    </source>
</evidence>
<accession>A0A434ABQ6</accession>
<evidence type="ECO:0000313" key="2">
    <source>
        <dbReference type="Proteomes" id="UP000288102"/>
    </source>
</evidence>
<organism evidence="1 2">
    <name type="scientific">Flavobacterium cupreum</name>
    <dbReference type="NCBI Taxonomy" id="2133766"/>
    <lineage>
        <taxon>Bacteria</taxon>
        <taxon>Pseudomonadati</taxon>
        <taxon>Bacteroidota</taxon>
        <taxon>Flavobacteriia</taxon>
        <taxon>Flavobacteriales</taxon>
        <taxon>Flavobacteriaceae</taxon>
        <taxon>Flavobacterium</taxon>
    </lineage>
</organism>
<comment type="caution">
    <text evidence="1">The sequence shown here is derived from an EMBL/GenBank/DDBJ whole genome shotgun (WGS) entry which is preliminary data.</text>
</comment>
<reference evidence="2" key="1">
    <citation type="journal article" date="2019" name="Syst. Appl. Microbiol.">
        <title>Flavobacterium circumlabens sp. nov. and Flavobacterium cupreum sp. nov., two psychrotrophic species isolated from Antarctic environmental samples.</title>
        <authorList>
            <person name="Kralova S."/>
            <person name="Busse H.-J."/>
            <person name="Svec P."/>
            <person name="Maslanova I."/>
            <person name="Stankova E."/>
            <person name="Bartak M."/>
            <person name="Sedlacek I."/>
        </authorList>
    </citation>
    <scope>NUCLEOTIDE SEQUENCE [LARGE SCALE GENOMIC DNA]</scope>
    <source>
        <strain evidence="2">CCM 8825</strain>
    </source>
</reference>
<dbReference type="Gene3D" id="1.25.40.10">
    <property type="entry name" value="Tetratricopeptide repeat domain"/>
    <property type="match status" value="1"/>
</dbReference>
<dbReference type="Proteomes" id="UP000288102">
    <property type="component" value="Unassembled WGS sequence"/>
</dbReference>
<dbReference type="SUPFAM" id="SSF48452">
    <property type="entry name" value="TPR-like"/>
    <property type="match status" value="1"/>
</dbReference>
<name>A0A434ABQ6_9FLAO</name>
<sequence length="231" mass="27354">MKIKFLFLFLTQICISQTPEVKQLLMDGEKAFLENNFLLAKEIYTKAVHLDAENKNCWYDLGVTELKLGENENACEHFYQAVLLYHEAAFEMMEKNCPDFRNGTVMFLKDVEEKPKFFYKDIEYELIVENDVNPLYKEILIKELESSKIIVQKVKERTPMRVVFRINKNNEIEVKVIEAHSEIKINHPVLQYEIAFVFSNMVRYVAAKNKGKEVDLWDKWILPLDFQIVKE</sequence>
<dbReference type="AlphaFoldDB" id="A0A434ABQ6"/>
<gene>
    <name evidence="1" type="ORF">D0817_03725</name>
</gene>
<keyword evidence="2" id="KW-1185">Reference proteome</keyword>
<dbReference type="EMBL" id="QWDM01000002">
    <property type="protein sequence ID" value="RUT71805.1"/>
    <property type="molecule type" value="Genomic_DNA"/>
</dbReference>